<gene>
    <name evidence="6" type="ORF">SAMN04488494_1792</name>
</gene>
<protein>
    <submittedName>
        <fullName evidence="6">Glutathione peroxidase, house-cleaning role in reducing lipid peroxides</fullName>
    </submittedName>
</protein>
<evidence type="ECO:0000259" key="5">
    <source>
        <dbReference type="PROSITE" id="PS51352"/>
    </source>
</evidence>
<keyword evidence="3" id="KW-0676">Redox-active center</keyword>
<feature type="chain" id="PRO_5009926800" evidence="4">
    <location>
        <begin position="21"/>
        <end position="333"/>
    </location>
</feature>
<evidence type="ECO:0000313" key="7">
    <source>
        <dbReference type="Proteomes" id="UP000184280"/>
    </source>
</evidence>
<name>A0A1M7I658_XYLRU</name>
<dbReference type="PANTHER" id="PTHR42852">
    <property type="entry name" value="THIOL:DISULFIDE INTERCHANGE PROTEIN DSBE"/>
    <property type="match status" value="1"/>
</dbReference>
<dbReference type="CDD" id="cd02966">
    <property type="entry name" value="TlpA_like_family"/>
    <property type="match status" value="1"/>
</dbReference>
<dbReference type="Pfam" id="PF08534">
    <property type="entry name" value="Redoxin"/>
    <property type="match status" value="1"/>
</dbReference>
<evidence type="ECO:0000256" key="1">
    <source>
        <dbReference type="ARBA" id="ARBA00004196"/>
    </source>
</evidence>
<dbReference type="InterPro" id="IPR017937">
    <property type="entry name" value="Thioredoxin_CS"/>
</dbReference>
<dbReference type="EMBL" id="FRCJ01000003">
    <property type="protein sequence ID" value="SHM36272.1"/>
    <property type="molecule type" value="Genomic_DNA"/>
</dbReference>
<dbReference type="AlphaFoldDB" id="A0A1M7I658"/>
<reference evidence="6 7" key="1">
    <citation type="submission" date="2016-11" db="EMBL/GenBank/DDBJ databases">
        <authorList>
            <person name="Jaros S."/>
            <person name="Januszkiewicz K."/>
            <person name="Wedrychowicz H."/>
        </authorList>
    </citation>
    <scope>NUCLEOTIDE SEQUENCE [LARGE SCALE GENOMIC DNA]</scope>
    <source>
        <strain evidence="6 7">BPI-34</strain>
    </source>
</reference>
<dbReference type="PANTHER" id="PTHR42852:SF13">
    <property type="entry name" value="PROTEIN DIPZ"/>
    <property type="match status" value="1"/>
</dbReference>
<evidence type="ECO:0000313" key="6">
    <source>
        <dbReference type="EMBL" id="SHM36272.1"/>
    </source>
</evidence>
<sequence>MNKKTITTILLALVAMTGQAQIRCHVEGTLETDAWGDEVIICEAGTDLRVVDNPSFHVKAKEGRFSYDTEIDYPKLYNIFFLKQYKMGRLFMGKFIAENCKVNVTMYENKEPYIVVNGEDSCKHPILWTLYDVLNAIQVLKHSDVYVDFDKSQYERYLSLYHDTLINCFPSHPIHDQIATAEAAYLLQPGKPYIDYNVRNTDGKLVPLSTLIQGKVVLIDLWASWCGPCRQHSIAMIPIYERYKDKGFTVVAIARERNRQAMEIAAKKDDYPWQSLLELNDENQVWRKNGADNAGGAMFLIDRDGTILSTSTDAEELEPLIKKALNIELNMNK</sequence>
<keyword evidence="6" id="KW-0560">Oxidoreductase</keyword>
<proteinExistence type="predicted"/>
<dbReference type="GO" id="GO:0017004">
    <property type="term" value="P:cytochrome complex assembly"/>
    <property type="evidence" value="ECO:0007669"/>
    <property type="project" value="UniProtKB-KW"/>
</dbReference>
<keyword evidence="2" id="KW-0201">Cytochrome c-type biogenesis</keyword>
<dbReference type="InterPro" id="IPR036249">
    <property type="entry name" value="Thioredoxin-like_sf"/>
</dbReference>
<dbReference type="PROSITE" id="PS00194">
    <property type="entry name" value="THIOREDOXIN_1"/>
    <property type="match status" value="1"/>
</dbReference>
<evidence type="ECO:0000256" key="2">
    <source>
        <dbReference type="ARBA" id="ARBA00022748"/>
    </source>
</evidence>
<dbReference type="Proteomes" id="UP000184280">
    <property type="component" value="Unassembled WGS sequence"/>
</dbReference>
<dbReference type="SUPFAM" id="SSF52833">
    <property type="entry name" value="Thioredoxin-like"/>
    <property type="match status" value="1"/>
</dbReference>
<comment type="subcellular location">
    <subcellularLocation>
        <location evidence="1">Cell envelope</location>
    </subcellularLocation>
</comment>
<keyword evidence="6" id="KW-0575">Peroxidase</keyword>
<dbReference type="InterPro" id="IPR050553">
    <property type="entry name" value="Thioredoxin_ResA/DsbE_sf"/>
</dbReference>
<organism evidence="6 7">
    <name type="scientific">Xylanibacter ruminicola</name>
    <name type="common">Prevotella ruminicola</name>
    <dbReference type="NCBI Taxonomy" id="839"/>
    <lineage>
        <taxon>Bacteria</taxon>
        <taxon>Pseudomonadati</taxon>
        <taxon>Bacteroidota</taxon>
        <taxon>Bacteroidia</taxon>
        <taxon>Bacteroidales</taxon>
        <taxon>Prevotellaceae</taxon>
        <taxon>Xylanibacter</taxon>
    </lineage>
</organism>
<evidence type="ECO:0000256" key="4">
    <source>
        <dbReference type="SAM" id="SignalP"/>
    </source>
</evidence>
<evidence type="ECO:0000256" key="3">
    <source>
        <dbReference type="ARBA" id="ARBA00023284"/>
    </source>
</evidence>
<dbReference type="GO" id="GO:0030313">
    <property type="term" value="C:cell envelope"/>
    <property type="evidence" value="ECO:0007669"/>
    <property type="project" value="UniProtKB-SubCell"/>
</dbReference>
<dbReference type="GO" id="GO:0004601">
    <property type="term" value="F:peroxidase activity"/>
    <property type="evidence" value="ECO:0007669"/>
    <property type="project" value="UniProtKB-KW"/>
</dbReference>
<dbReference type="RefSeq" id="WP_073044615.1">
    <property type="nucleotide sequence ID" value="NZ_FOLF01000001.1"/>
</dbReference>
<dbReference type="PROSITE" id="PS51352">
    <property type="entry name" value="THIOREDOXIN_2"/>
    <property type="match status" value="1"/>
</dbReference>
<dbReference type="Gene3D" id="3.40.30.10">
    <property type="entry name" value="Glutaredoxin"/>
    <property type="match status" value="1"/>
</dbReference>
<accession>A0A1M7I658</accession>
<keyword evidence="4" id="KW-0732">Signal</keyword>
<dbReference type="InterPro" id="IPR013740">
    <property type="entry name" value="Redoxin"/>
</dbReference>
<feature type="signal peptide" evidence="4">
    <location>
        <begin position="1"/>
        <end position="20"/>
    </location>
</feature>
<feature type="domain" description="Thioredoxin" evidence="5">
    <location>
        <begin position="187"/>
        <end position="326"/>
    </location>
</feature>
<dbReference type="InterPro" id="IPR013766">
    <property type="entry name" value="Thioredoxin_domain"/>
</dbReference>